<evidence type="ECO:0000313" key="3">
    <source>
        <dbReference type="Proteomes" id="UP000077069"/>
    </source>
</evidence>
<protein>
    <submittedName>
        <fullName evidence="2">Uncharacterized protein</fullName>
    </submittedName>
</protein>
<gene>
    <name evidence="2" type="ORF">CC84DRAFT_790620</name>
</gene>
<evidence type="ECO:0000256" key="1">
    <source>
        <dbReference type="SAM" id="MobiDB-lite"/>
    </source>
</evidence>
<accession>A0A177C9E0</accession>
<feature type="compositionally biased region" description="Basic residues" evidence="1">
    <location>
        <begin position="8"/>
        <end position="17"/>
    </location>
</feature>
<feature type="region of interest" description="Disordered" evidence="1">
    <location>
        <begin position="1"/>
        <end position="56"/>
    </location>
</feature>
<keyword evidence="3" id="KW-1185">Reference proteome</keyword>
<dbReference type="OrthoDB" id="10623575at2759"/>
<dbReference type="EMBL" id="KV441553">
    <property type="protein sequence ID" value="OAG04364.1"/>
    <property type="molecule type" value="Genomic_DNA"/>
</dbReference>
<dbReference type="InParanoid" id="A0A177C9E0"/>
<dbReference type="AlphaFoldDB" id="A0A177C9E0"/>
<organism evidence="2 3">
    <name type="scientific">Paraphaeosphaeria sporulosa</name>
    <dbReference type="NCBI Taxonomy" id="1460663"/>
    <lineage>
        <taxon>Eukaryota</taxon>
        <taxon>Fungi</taxon>
        <taxon>Dikarya</taxon>
        <taxon>Ascomycota</taxon>
        <taxon>Pezizomycotina</taxon>
        <taxon>Dothideomycetes</taxon>
        <taxon>Pleosporomycetidae</taxon>
        <taxon>Pleosporales</taxon>
        <taxon>Massarineae</taxon>
        <taxon>Didymosphaeriaceae</taxon>
        <taxon>Paraphaeosphaeria</taxon>
    </lineage>
</organism>
<dbReference type="GeneID" id="28770883"/>
<dbReference type="RefSeq" id="XP_018034729.1">
    <property type="nucleotide sequence ID" value="XM_018187397.1"/>
</dbReference>
<name>A0A177C9E0_9PLEO</name>
<evidence type="ECO:0000313" key="2">
    <source>
        <dbReference type="EMBL" id="OAG04364.1"/>
    </source>
</evidence>
<reference evidence="2 3" key="1">
    <citation type="submission" date="2016-05" db="EMBL/GenBank/DDBJ databases">
        <title>Comparative analysis of secretome profiles of manganese(II)-oxidizing ascomycete fungi.</title>
        <authorList>
            <consortium name="DOE Joint Genome Institute"/>
            <person name="Zeiner C.A."/>
            <person name="Purvine S.O."/>
            <person name="Zink E.M."/>
            <person name="Wu S."/>
            <person name="Pasa-Tolic L."/>
            <person name="Chaput D.L."/>
            <person name="Haridas S."/>
            <person name="Grigoriev I.V."/>
            <person name="Santelli C.M."/>
            <person name="Hansel C.M."/>
        </authorList>
    </citation>
    <scope>NUCLEOTIDE SEQUENCE [LARGE SCALE GENOMIC DNA]</scope>
    <source>
        <strain evidence="2 3">AP3s5-JAC2a</strain>
    </source>
</reference>
<dbReference type="Proteomes" id="UP000077069">
    <property type="component" value="Unassembled WGS sequence"/>
</dbReference>
<proteinExistence type="predicted"/>
<sequence>MKAVTNRRTSRPNTTKRARNDSRSSAYRPLRGTSSRRSPHPQIHGTVSPAPKSRIKPSYCSSLDGASTIADSAHCVCELRGRTQHNHAILIGVKMPHRGCVDAVEGNVLARQML</sequence>